<organism evidence="7 8">
    <name type="scientific">Galendromus occidentalis</name>
    <name type="common">western predatory mite</name>
    <dbReference type="NCBI Taxonomy" id="34638"/>
    <lineage>
        <taxon>Eukaryota</taxon>
        <taxon>Metazoa</taxon>
        <taxon>Ecdysozoa</taxon>
        <taxon>Arthropoda</taxon>
        <taxon>Chelicerata</taxon>
        <taxon>Arachnida</taxon>
        <taxon>Acari</taxon>
        <taxon>Parasitiformes</taxon>
        <taxon>Mesostigmata</taxon>
        <taxon>Gamasina</taxon>
        <taxon>Phytoseioidea</taxon>
        <taxon>Phytoseiidae</taxon>
        <taxon>Typhlodrominae</taxon>
        <taxon>Galendromus</taxon>
    </lineage>
</organism>
<dbReference type="GO" id="GO:0043296">
    <property type="term" value="C:apical junction complex"/>
    <property type="evidence" value="ECO:0007669"/>
    <property type="project" value="TreeGrafter"/>
</dbReference>
<keyword evidence="2" id="KW-0132">Cell division</keyword>
<dbReference type="InterPro" id="IPR036034">
    <property type="entry name" value="PDZ_sf"/>
</dbReference>
<dbReference type="Gene3D" id="3.10.20.90">
    <property type="entry name" value="Phosphatidylinositol 3-kinase Catalytic Subunit, Chain A, domain 1"/>
    <property type="match status" value="1"/>
</dbReference>
<dbReference type="GO" id="GO:0045197">
    <property type="term" value="P:establishment or maintenance of epithelial cell apical/basal polarity"/>
    <property type="evidence" value="ECO:0007669"/>
    <property type="project" value="TreeGrafter"/>
</dbReference>
<feature type="region of interest" description="Disordered" evidence="5">
    <location>
        <begin position="186"/>
        <end position="290"/>
    </location>
</feature>
<dbReference type="Pfam" id="PF12053">
    <property type="entry name" value="Par3_HAL_N_term"/>
    <property type="match status" value="1"/>
</dbReference>
<dbReference type="GO" id="GO:0016324">
    <property type="term" value="C:apical plasma membrane"/>
    <property type="evidence" value="ECO:0007669"/>
    <property type="project" value="TreeGrafter"/>
</dbReference>
<evidence type="ECO:0000259" key="6">
    <source>
        <dbReference type="PROSITE" id="PS50106"/>
    </source>
</evidence>
<dbReference type="SUPFAM" id="SSF50156">
    <property type="entry name" value="PDZ domain-like"/>
    <property type="match status" value="3"/>
</dbReference>
<dbReference type="GO" id="GO:0035091">
    <property type="term" value="F:phosphatidylinositol binding"/>
    <property type="evidence" value="ECO:0007669"/>
    <property type="project" value="TreeGrafter"/>
</dbReference>
<feature type="compositionally biased region" description="Low complexity" evidence="5">
    <location>
        <begin position="435"/>
        <end position="444"/>
    </location>
</feature>
<feature type="region of interest" description="Disordered" evidence="5">
    <location>
        <begin position="82"/>
        <end position="105"/>
    </location>
</feature>
<accession>A0AAJ7WJL2</accession>
<dbReference type="FunFam" id="2.30.42.10:FF:000011">
    <property type="entry name" value="partitioning defective 3 homolog isoform X1"/>
    <property type="match status" value="1"/>
</dbReference>
<dbReference type="PROSITE" id="PS50106">
    <property type="entry name" value="PDZ"/>
    <property type="match status" value="3"/>
</dbReference>
<feature type="compositionally biased region" description="Polar residues" evidence="5">
    <location>
        <begin position="451"/>
        <end position="461"/>
    </location>
</feature>
<feature type="compositionally biased region" description="Basic and acidic residues" evidence="5">
    <location>
        <begin position="262"/>
        <end position="271"/>
    </location>
</feature>
<feature type="compositionally biased region" description="Polar residues" evidence="5">
    <location>
        <begin position="1401"/>
        <end position="1414"/>
    </location>
</feature>
<protein>
    <submittedName>
        <fullName evidence="8">Partitioning defective 3 homolog</fullName>
    </submittedName>
</protein>
<keyword evidence="4" id="KW-0131">Cell cycle</keyword>
<reference evidence="8" key="1">
    <citation type="submission" date="2025-08" db="UniProtKB">
        <authorList>
            <consortium name="RefSeq"/>
        </authorList>
    </citation>
    <scope>IDENTIFICATION</scope>
</reference>
<dbReference type="Pfam" id="PF00595">
    <property type="entry name" value="PDZ"/>
    <property type="match status" value="3"/>
</dbReference>
<dbReference type="GeneID" id="100905411"/>
<evidence type="ECO:0000256" key="4">
    <source>
        <dbReference type="ARBA" id="ARBA00023306"/>
    </source>
</evidence>
<proteinExistence type="inferred from homology"/>
<evidence type="ECO:0000256" key="2">
    <source>
        <dbReference type="ARBA" id="ARBA00022618"/>
    </source>
</evidence>
<sequence length="1476" mass="161265">MKVTVNFGPVRVIVPCGSGDITVRDVLELAVIRYKKASNKPHDAWVTVHNVKSYKDDAILDQDDLIGDVCDDRENLIALFAEQSSPVSSQHHTGDGTSASSVGTESPDLFIENHADSCTTEKLSLGMSTLHVRRGSEPALLNGTALPAGLMAGENGVATLDHHGKRWSAAVVPEEALNNHQISNHHLHHHQQNNNNNSSSFSTISATDGNNNRNSDQQSMKYSASSGSTNNNNNNSNINNVSSNSNINQMNNRYHRRRSQSLHRDSAGRIDDSDEDEVVSRRPQSNFSRSANRRSMLASAYEWYEAADRTLAGVDTPSSPAASHERHVSGASDPGRENVVILPSEDEPLGIHVVPEQNQNGLEGLGLVIQGIEPGSRVDRDGRLQIGDRIVEVNGKSLLQLSFTEAQAVFRSTLKDPQIIIKVAGKSLSLPASPISKAAPAIPSRSRDETAVQSKDSSLESAPSPGKREMVVGVTPGRIAALNAANTRKIGKKVNIELVKGEEGLGFSLTTRDNLSGGLAPIYIKSILPRGAAIHDGRLRSGDRLLEVNGVEITGKTQPDVVGMLRAIPSGNTVHLVVSRQECLEQNLPREIPPDKVDAPPEEVGIYPWKERHIIALDILPTDTGSAGLGISVKGKTSTNNNLSQDMGLFIKSVINGGAASKDGRLKPNDQLLSINGESLLGKTNSEAMDTLRHSMFKMDGPYIKLTVARRLPSADSEENLKFEEGFLSTSSGSSSIMDSKENVSQPPYNGNVTPPHDRDRRNEVYGSINKRNPVIEKLMGSPGQVDVSSVLDSPGTPIGQAGLQQVIYGRSNIRPTPVSSSPPDLTPNNSTGALEKNGVLLNDDYNANVTNDDGGSESALNTSDMSLAIDGAFSRDGFGRQSMSEKRHAHLDAKSTDTYKKNKENRMMRQQQGGNYRLEQSRSGGDLRQRSMSQGAPNSTTLYRSNSMDSISRGNYLMKANSVASPQTAQGSNKENRKPSPDFDYQRPLPMVPRTPMLFPVQMFYPACCTAAKYQPNSPNACPYHTAMANGESPGTESSTVSYDGVKPSLRCLPLSMQRSSSLESLSQPQKRGNPSFRQAVDKSLPAAWDGSTPPTKSFKRVQRVDEDLSPDAVQTPLRGAIPLDSFSPLSPDEKPRKKGFFRGMFRFGKNRKTIPEPGGSKHSMEAERRRLFVEEQKKALLPSQCSSTTQGPPSHRVLHPTHWERTQVAATRSQNSSCRLTSADYGSSPNQNGLPLVMANGLQTHGPPPMSTQPRSQRLPQQLEEWYHGKLQLQHQQYQQQFDPYGQHNGRPLPPIPAYNLNQFHAQPSQSQFRADDLGHFSRSISLRSNRSSHSHLDYGIVTRGMKQYTVYREIERPGSRVGVVDPTSPPGQQQQKHHPQSHNRQFPHYANVNQLQQQSMHLVHQRQSSEPAQHMKQRPPANYGGDKGRMQPNLMAYPPVAQSCNPAHVYATMARPTAAPRTSMGKIPPGSKV</sequence>
<dbReference type="InterPro" id="IPR052213">
    <property type="entry name" value="PAR3"/>
</dbReference>
<dbReference type="GO" id="GO:0008104">
    <property type="term" value="P:intracellular protein localization"/>
    <property type="evidence" value="ECO:0007669"/>
    <property type="project" value="TreeGrafter"/>
</dbReference>
<feature type="region of interest" description="Disordered" evidence="5">
    <location>
        <begin position="435"/>
        <end position="470"/>
    </location>
</feature>
<dbReference type="KEGG" id="goe:100905411"/>
<feature type="domain" description="PDZ" evidence="6">
    <location>
        <begin position="338"/>
        <end position="425"/>
    </location>
</feature>
<feature type="compositionally biased region" description="Low complexity" evidence="5">
    <location>
        <begin position="1059"/>
        <end position="1071"/>
    </location>
</feature>
<feature type="compositionally biased region" description="Polar residues" evidence="5">
    <location>
        <begin position="931"/>
        <end position="948"/>
    </location>
</feature>
<feature type="compositionally biased region" description="Polar residues" evidence="5">
    <location>
        <begin position="82"/>
        <end position="104"/>
    </location>
</feature>
<feature type="compositionally biased region" description="Low complexity" evidence="5">
    <location>
        <begin position="729"/>
        <end position="738"/>
    </location>
</feature>
<feature type="compositionally biased region" description="Low complexity" evidence="5">
    <location>
        <begin position="223"/>
        <end position="252"/>
    </location>
</feature>
<keyword evidence="7" id="KW-1185">Reference proteome</keyword>
<dbReference type="PANTHER" id="PTHR16484">
    <property type="entry name" value="PARTITIONING DEFECTIVE 3 RELATED"/>
    <property type="match status" value="1"/>
</dbReference>
<feature type="compositionally biased region" description="Polar residues" evidence="5">
    <location>
        <begin position="814"/>
        <end position="833"/>
    </location>
</feature>
<feature type="region of interest" description="Disordered" evidence="5">
    <location>
        <begin position="314"/>
        <end position="337"/>
    </location>
</feature>
<dbReference type="CDD" id="cd23059">
    <property type="entry name" value="PDZ3_Par3-like"/>
    <property type="match status" value="1"/>
</dbReference>
<dbReference type="Proteomes" id="UP000694867">
    <property type="component" value="Unplaced"/>
</dbReference>
<feature type="compositionally biased region" description="Polar residues" evidence="5">
    <location>
        <begin position="964"/>
        <end position="974"/>
    </location>
</feature>
<name>A0AAJ7WJL2_9ACAR</name>
<dbReference type="RefSeq" id="XP_028968343.1">
    <property type="nucleotide sequence ID" value="XM_029112510.1"/>
</dbReference>
<gene>
    <name evidence="8" type="primary">LOC100905411</name>
</gene>
<feature type="region of interest" description="Disordered" evidence="5">
    <location>
        <begin position="813"/>
        <end position="836"/>
    </location>
</feature>
<evidence type="ECO:0000313" key="7">
    <source>
        <dbReference type="Proteomes" id="UP000694867"/>
    </source>
</evidence>
<evidence type="ECO:0000256" key="5">
    <source>
        <dbReference type="SAM" id="MobiDB-lite"/>
    </source>
</evidence>
<feature type="region of interest" description="Disordered" evidence="5">
    <location>
        <begin position="1401"/>
        <end position="1430"/>
    </location>
</feature>
<feature type="compositionally biased region" description="Polar residues" evidence="5">
    <location>
        <begin position="201"/>
        <end position="222"/>
    </location>
</feature>
<feature type="region of interest" description="Disordered" evidence="5">
    <location>
        <begin position="879"/>
        <end position="948"/>
    </location>
</feature>
<dbReference type="GO" id="GO:0051301">
    <property type="term" value="P:cell division"/>
    <property type="evidence" value="ECO:0007669"/>
    <property type="project" value="UniProtKB-KW"/>
</dbReference>
<dbReference type="GO" id="GO:0007155">
    <property type="term" value="P:cell adhesion"/>
    <property type="evidence" value="ECO:0007669"/>
    <property type="project" value="TreeGrafter"/>
</dbReference>
<feature type="domain" description="PDZ" evidence="6">
    <location>
        <begin position="495"/>
        <end position="580"/>
    </location>
</feature>
<evidence type="ECO:0000256" key="3">
    <source>
        <dbReference type="ARBA" id="ARBA00022737"/>
    </source>
</evidence>
<feature type="compositionally biased region" description="Basic and acidic residues" evidence="5">
    <location>
        <begin position="975"/>
        <end position="986"/>
    </location>
</feature>
<dbReference type="GO" id="GO:0000226">
    <property type="term" value="P:microtubule cytoskeleton organization"/>
    <property type="evidence" value="ECO:0007669"/>
    <property type="project" value="TreeGrafter"/>
</dbReference>
<dbReference type="GO" id="GO:0005912">
    <property type="term" value="C:adherens junction"/>
    <property type="evidence" value="ECO:0007669"/>
    <property type="project" value="TreeGrafter"/>
</dbReference>
<dbReference type="Gene3D" id="2.30.42.10">
    <property type="match status" value="3"/>
</dbReference>
<feature type="compositionally biased region" description="Polar residues" evidence="5">
    <location>
        <begin position="743"/>
        <end position="753"/>
    </location>
</feature>
<dbReference type="PANTHER" id="PTHR16484:SF17">
    <property type="entry name" value="BAZOOKA, ISOFORM B"/>
    <property type="match status" value="1"/>
</dbReference>
<dbReference type="InterPro" id="IPR001478">
    <property type="entry name" value="PDZ"/>
</dbReference>
<evidence type="ECO:0000313" key="8">
    <source>
        <dbReference type="RefSeq" id="XP_028968343.1"/>
    </source>
</evidence>
<feature type="compositionally biased region" description="Basic and acidic residues" evidence="5">
    <location>
        <begin position="884"/>
        <end position="908"/>
    </location>
</feature>
<keyword evidence="3" id="KW-0677">Repeat</keyword>
<dbReference type="SMART" id="SM00228">
    <property type="entry name" value="PDZ"/>
    <property type="match status" value="3"/>
</dbReference>
<evidence type="ECO:0000256" key="1">
    <source>
        <dbReference type="ARBA" id="ARBA00005358"/>
    </source>
</evidence>
<feature type="region of interest" description="Disordered" evidence="5">
    <location>
        <begin position="964"/>
        <end position="988"/>
    </location>
</feature>
<feature type="region of interest" description="Disordered" evidence="5">
    <location>
        <begin position="1359"/>
        <end position="1387"/>
    </location>
</feature>
<feature type="domain" description="PDZ" evidence="6">
    <location>
        <begin position="616"/>
        <end position="695"/>
    </location>
</feature>
<dbReference type="CDD" id="cd23058">
    <property type="entry name" value="PDZ2_Par3-like"/>
    <property type="match status" value="1"/>
</dbReference>
<dbReference type="InterPro" id="IPR021922">
    <property type="entry name" value="Par3/HAL_N"/>
</dbReference>
<dbReference type="GO" id="GO:0030010">
    <property type="term" value="P:establishment of cell polarity"/>
    <property type="evidence" value="ECO:0007669"/>
    <property type="project" value="TreeGrafter"/>
</dbReference>
<dbReference type="GO" id="GO:0051660">
    <property type="term" value="P:establishment of centrosome localization"/>
    <property type="evidence" value="ECO:0007669"/>
    <property type="project" value="TreeGrafter"/>
</dbReference>
<feature type="region of interest" description="Disordered" evidence="5">
    <location>
        <begin position="1059"/>
        <end position="1078"/>
    </location>
</feature>
<dbReference type="GO" id="GO:0005938">
    <property type="term" value="C:cell cortex"/>
    <property type="evidence" value="ECO:0007669"/>
    <property type="project" value="TreeGrafter"/>
</dbReference>
<feature type="region of interest" description="Disordered" evidence="5">
    <location>
        <begin position="729"/>
        <end position="763"/>
    </location>
</feature>
<comment type="similarity">
    <text evidence="1">Belongs to the PAR3 family.</text>
</comment>